<evidence type="ECO:0000313" key="6">
    <source>
        <dbReference type="EMBL" id="RQP24000.1"/>
    </source>
</evidence>
<dbReference type="InterPro" id="IPR050679">
    <property type="entry name" value="Bact_HTH_transcr_reg"/>
</dbReference>
<dbReference type="SUPFAM" id="SSF46785">
    <property type="entry name" value="Winged helix' DNA-binding domain"/>
    <property type="match status" value="1"/>
</dbReference>
<gene>
    <name evidence="6" type="primary">hutC</name>
    <name evidence="6" type="ORF">DZC73_11680</name>
</gene>
<dbReference type="NCBIfam" id="TIGR02018">
    <property type="entry name" value="his_ut_repres"/>
    <property type="match status" value="1"/>
</dbReference>
<dbReference type="PANTHER" id="PTHR44846:SF16">
    <property type="entry name" value="TRANSCRIPTIONAL REGULATOR PHNF-RELATED"/>
    <property type="match status" value="1"/>
</dbReference>
<dbReference type="Pfam" id="PF07702">
    <property type="entry name" value="UTRA"/>
    <property type="match status" value="1"/>
</dbReference>
<name>A0A3N7HPD2_9BURK</name>
<dbReference type="Gene3D" id="3.40.1410.10">
    <property type="entry name" value="Chorismate lyase-like"/>
    <property type="match status" value="1"/>
</dbReference>
<dbReference type="PANTHER" id="PTHR44846">
    <property type="entry name" value="MANNOSYL-D-GLYCERATE TRANSPORT/METABOLISM SYSTEM REPRESSOR MNGR-RELATED"/>
    <property type="match status" value="1"/>
</dbReference>
<accession>A0A3N7HPD2</accession>
<dbReference type="Pfam" id="PF00392">
    <property type="entry name" value="GntR"/>
    <property type="match status" value="1"/>
</dbReference>
<keyword evidence="3" id="KW-0804">Transcription</keyword>
<dbReference type="GO" id="GO:0006547">
    <property type="term" value="P:L-histidine metabolic process"/>
    <property type="evidence" value="ECO:0007669"/>
    <property type="project" value="UniProtKB-UniRule"/>
</dbReference>
<evidence type="ECO:0000256" key="4">
    <source>
        <dbReference type="NCBIfam" id="TIGR02018"/>
    </source>
</evidence>
<sequence>MKAARRKRSLSYETVKTSIQQRIADGGWQPGVRLPSERELVQEFGCARMTVHRALRELEAEGLIERRQGSGSYVAELTPISNLLQVRDIHEEIVERGHTHTTQVCSVGREKASPDVAQAMRLRKGASVFRCQLVHLENGVPIQYEDRHVNPSLAPDLLKRDFTEVTPSAVLFEHAPLTEAEQVIEAVLATEEQARILDVPVGSALLMVSRRTVSQGEVASIARLYHPGSRYRLIGSFSVPAPGGRAA</sequence>
<dbReference type="GO" id="GO:0003700">
    <property type="term" value="F:DNA-binding transcription factor activity"/>
    <property type="evidence" value="ECO:0007669"/>
    <property type="project" value="UniProtKB-UniRule"/>
</dbReference>
<evidence type="ECO:0000256" key="3">
    <source>
        <dbReference type="ARBA" id="ARBA00023163"/>
    </source>
</evidence>
<dbReference type="Proteomes" id="UP000267464">
    <property type="component" value="Unassembled WGS sequence"/>
</dbReference>
<evidence type="ECO:0000313" key="7">
    <source>
        <dbReference type="Proteomes" id="UP000267464"/>
    </source>
</evidence>
<dbReference type="SMART" id="SM00866">
    <property type="entry name" value="UTRA"/>
    <property type="match status" value="1"/>
</dbReference>
<dbReference type="RefSeq" id="WP_124540446.1">
    <property type="nucleotide sequence ID" value="NZ_QUSW01000003.1"/>
</dbReference>
<dbReference type="FunFam" id="1.10.10.10:FF:000079">
    <property type="entry name" value="GntR family transcriptional regulator"/>
    <property type="match status" value="1"/>
</dbReference>
<dbReference type="PRINTS" id="PR00035">
    <property type="entry name" value="HTHGNTR"/>
</dbReference>
<dbReference type="InterPro" id="IPR000524">
    <property type="entry name" value="Tscrpt_reg_HTH_GntR"/>
</dbReference>
<dbReference type="InterPro" id="IPR036390">
    <property type="entry name" value="WH_DNA-bd_sf"/>
</dbReference>
<reference evidence="6 7" key="2">
    <citation type="submission" date="2018-12" db="EMBL/GenBank/DDBJ databases">
        <title>Rhizobacter gummiphilus sp. nov., a rubber-degrading bacterium isolated from the soil of a botanical garden in Japan.</title>
        <authorList>
            <person name="Shunsuke S.S."/>
        </authorList>
    </citation>
    <scope>NUCLEOTIDE SEQUENCE [LARGE SCALE GENOMIC DNA]</scope>
    <source>
        <strain evidence="6 7">S-16</strain>
    </source>
</reference>
<dbReference type="InterPro" id="IPR036388">
    <property type="entry name" value="WH-like_DNA-bd_sf"/>
</dbReference>
<comment type="caution">
    <text evidence="6">The sequence shown here is derived from an EMBL/GenBank/DDBJ whole genome shotgun (WGS) entry which is preliminary data.</text>
</comment>
<evidence type="ECO:0000256" key="2">
    <source>
        <dbReference type="ARBA" id="ARBA00023125"/>
    </source>
</evidence>
<evidence type="ECO:0000259" key="5">
    <source>
        <dbReference type="PROSITE" id="PS50949"/>
    </source>
</evidence>
<dbReference type="EMBL" id="QUSW01000003">
    <property type="protein sequence ID" value="RQP24000.1"/>
    <property type="molecule type" value="Genomic_DNA"/>
</dbReference>
<dbReference type="OrthoDB" id="9808698at2"/>
<reference evidence="6 7" key="1">
    <citation type="submission" date="2018-08" db="EMBL/GenBank/DDBJ databases">
        <authorList>
            <person name="Khan S.A."/>
            <person name="Jeon C.O."/>
            <person name="Chun B.H."/>
            <person name="Jeong S.E."/>
        </authorList>
    </citation>
    <scope>NUCLEOTIDE SEQUENCE [LARGE SCALE GENOMIC DNA]</scope>
    <source>
        <strain evidence="6 7">S-16</strain>
    </source>
</reference>
<dbReference type="InterPro" id="IPR010248">
    <property type="entry name" value="His_ut_repres"/>
</dbReference>
<dbReference type="AlphaFoldDB" id="A0A3N7HPD2"/>
<dbReference type="InterPro" id="IPR028978">
    <property type="entry name" value="Chorismate_lyase_/UTRA_dom_sf"/>
</dbReference>
<proteinExistence type="predicted"/>
<feature type="domain" description="HTH gntR-type" evidence="5">
    <location>
        <begin position="9"/>
        <end position="77"/>
    </location>
</feature>
<evidence type="ECO:0000256" key="1">
    <source>
        <dbReference type="ARBA" id="ARBA00023015"/>
    </source>
</evidence>
<dbReference type="SMART" id="SM00345">
    <property type="entry name" value="HTH_GNTR"/>
    <property type="match status" value="1"/>
</dbReference>
<dbReference type="PROSITE" id="PS50949">
    <property type="entry name" value="HTH_GNTR"/>
    <property type="match status" value="1"/>
</dbReference>
<dbReference type="GO" id="GO:0045892">
    <property type="term" value="P:negative regulation of DNA-templated transcription"/>
    <property type="evidence" value="ECO:0007669"/>
    <property type="project" value="UniProtKB-UniRule"/>
</dbReference>
<keyword evidence="2" id="KW-0238">DNA-binding</keyword>
<dbReference type="GO" id="GO:0003677">
    <property type="term" value="F:DNA binding"/>
    <property type="evidence" value="ECO:0007669"/>
    <property type="project" value="UniProtKB-UniRule"/>
</dbReference>
<dbReference type="CDD" id="cd07377">
    <property type="entry name" value="WHTH_GntR"/>
    <property type="match status" value="1"/>
</dbReference>
<dbReference type="SUPFAM" id="SSF64288">
    <property type="entry name" value="Chorismate lyase-like"/>
    <property type="match status" value="1"/>
</dbReference>
<protein>
    <recommendedName>
        <fullName evidence="4">Histidine utilization repressor</fullName>
    </recommendedName>
</protein>
<dbReference type="InterPro" id="IPR011663">
    <property type="entry name" value="UTRA"/>
</dbReference>
<dbReference type="Gene3D" id="1.10.10.10">
    <property type="entry name" value="Winged helix-like DNA-binding domain superfamily/Winged helix DNA-binding domain"/>
    <property type="match status" value="1"/>
</dbReference>
<organism evidence="6 7">
    <name type="scientific">Piscinibacter terrae</name>
    <dbReference type="NCBI Taxonomy" id="2496871"/>
    <lineage>
        <taxon>Bacteria</taxon>
        <taxon>Pseudomonadati</taxon>
        <taxon>Pseudomonadota</taxon>
        <taxon>Betaproteobacteria</taxon>
        <taxon>Burkholderiales</taxon>
        <taxon>Sphaerotilaceae</taxon>
        <taxon>Piscinibacter</taxon>
    </lineage>
</organism>
<keyword evidence="7" id="KW-1185">Reference proteome</keyword>
<keyword evidence="1" id="KW-0805">Transcription regulation</keyword>